<sequence length="92" mass="10652">MPPRRERVVHRDAKRELPAPAILPLRPLSRSTAVAGSKWYDEDEDGVDPNYDYVYVYGPYGHAYGYYDMDYDTFAVSHIRDHWGTGTDPEQD</sequence>
<evidence type="ECO:0000313" key="2">
    <source>
        <dbReference type="Proteomes" id="UP000313359"/>
    </source>
</evidence>
<dbReference type="EMBL" id="ML122250">
    <property type="protein sequence ID" value="RPD67438.1"/>
    <property type="molecule type" value="Genomic_DNA"/>
</dbReference>
<dbReference type="AlphaFoldDB" id="A0A5C2SXQ4"/>
<keyword evidence="2" id="KW-1185">Reference proteome</keyword>
<proteinExistence type="predicted"/>
<name>A0A5C2SXQ4_9APHY</name>
<organism evidence="1 2">
    <name type="scientific">Lentinus tigrinus ALCF2SS1-6</name>
    <dbReference type="NCBI Taxonomy" id="1328759"/>
    <lineage>
        <taxon>Eukaryota</taxon>
        <taxon>Fungi</taxon>
        <taxon>Dikarya</taxon>
        <taxon>Basidiomycota</taxon>
        <taxon>Agaricomycotina</taxon>
        <taxon>Agaricomycetes</taxon>
        <taxon>Polyporales</taxon>
        <taxon>Polyporaceae</taxon>
        <taxon>Lentinus</taxon>
    </lineage>
</organism>
<reference evidence="1" key="1">
    <citation type="journal article" date="2018" name="Genome Biol. Evol.">
        <title>Genomics and development of Lentinus tigrinus, a white-rot wood-decaying mushroom with dimorphic fruiting bodies.</title>
        <authorList>
            <person name="Wu B."/>
            <person name="Xu Z."/>
            <person name="Knudson A."/>
            <person name="Carlson A."/>
            <person name="Chen N."/>
            <person name="Kovaka S."/>
            <person name="LaButti K."/>
            <person name="Lipzen A."/>
            <person name="Pennachio C."/>
            <person name="Riley R."/>
            <person name="Schakwitz W."/>
            <person name="Umezawa K."/>
            <person name="Ohm R.A."/>
            <person name="Grigoriev I.V."/>
            <person name="Nagy L.G."/>
            <person name="Gibbons J."/>
            <person name="Hibbett D."/>
        </authorList>
    </citation>
    <scope>NUCLEOTIDE SEQUENCE [LARGE SCALE GENOMIC DNA]</scope>
    <source>
        <strain evidence="1">ALCF2SS1-6</strain>
    </source>
</reference>
<accession>A0A5C2SXQ4</accession>
<protein>
    <submittedName>
        <fullName evidence="1">Uncharacterized protein</fullName>
    </submittedName>
</protein>
<evidence type="ECO:0000313" key="1">
    <source>
        <dbReference type="EMBL" id="RPD67438.1"/>
    </source>
</evidence>
<gene>
    <name evidence="1" type="ORF">L227DRAFT_648494</name>
</gene>
<dbReference type="Proteomes" id="UP000313359">
    <property type="component" value="Unassembled WGS sequence"/>
</dbReference>